<comment type="subunit">
    <text evidence="4">Homotetramer.</text>
</comment>
<evidence type="ECO:0000256" key="1">
    <source>
        <dbReference type="ARBA" id="ARBA00001917"/>
    </source>
</evidence>
<comment type="similarity">
    <text evidence="13">In the C-terminal section; belongs to the FMN-dependent alpha-hydroxy acid dehydrogenase family.</text>
</comment>
<dbReference type="FunFam" id="3.20.20.70:FF:000062">
    <property type="entry name" value="Cytochrome b2, mitochondrial, putative"/>
    <property type="match status" value="1"/>
</dbReference>
<evidence type="ECO:0000256" key="6">
    <source>
        <dbReference type="ARBA" id="ARBA00022630"/>
    </source>
</evidence>
<gene>
    <name evidence="20" type="ORF">G6011_05947</name>
</gene>
<comment type="subcellular location">
    <subcellularLocation>
        <location evidence="3">Mitochondrion intermembrane space</location>
    </subcellularLocation>
</comment>
<dbReference type="GO" id="GO:0020037">
    <property type="term" value="F:heme binding"/>
    <property type="evidence" value="ECO:0007669"/>
    <property type="project" value="UniProtKB-UniRule"/>
</dbReference>
<dbReference type="InterPro" id="IPR037458">
    <property type="entry name" value="L-MDH/L-LDH_FMN-bd"/>
</dbReference>
<keyword evidence="11" id="KW-0496">Mitochondrion</keyword>
<evidence type="ECO:0000256" key="5">
    <source>
        <dbReference type="ARBA" id="ARBA00022617"/>
    </source>
</evidence>
<feature type="domain" description="Cytochrome b5 heme-binding" evidence="18">
    <location>
        <begin position="3"/>
        <end position="80"/>
    </location>
</feature>
<dbReference type="CDD" id="cd02922">
    <property type="entry name" value="FCB2_FMN"/>
    <property type="match status" value="1"/>
</dbReference>
<evidence type="ECO:0000259" key="18">
    <source>
        <dbReference type="PROSITE" id="PS50255"/>
    </source>
</evidence>
<dbReference type="SUPFAM" id="SSF51395">
    <property type="entry name" value="FMN-linked oxidoreductases"/>
    <property type="match status" value="1"/>
</dbReference>
<dbReference type="GO" id="GO:0004460">
    <property type="term" value="F:L-lactate dehydrogenase (cytochrome) activity"/>
    <property type="evidence" value="ECO:0007669"/>
    <property type="project" value="UniProtKB-EC"/>
</dbReference>
<evidence type="ECO:0000256" key="12">
    <source>
        <dbReference type="ARBA" id="ARBA00052399"/>
    </source>
</evidence>
<comment type="similarity">
    <text evidence="17">Belongs to the cytochrome b5 family.</text>
</comment>
<dbReference type="SUPFAM" id="SSF55856">
    <property type="entry name" value="Cytochrome b5-like heme/steroid binding domain"/>
    <property type="match status" value="1"/>
</dbReference>
<protein>
    <recommendedName>
        <fullName evidence="16">L-lactate dehydrogenase (cytochrome)</fullName>
        <ecNumber evidence="15">1.1.2.3</ecNumber>
    </recommendedName>
</protein>
<proteinExistence type="inferred from homology"/>
<keyword evidence="6" id="KW-0285">Flavoprotein</keyword>
<keyword evidence="5 17" id="KW-0349">Heme</keyword>
<dbReference type="InterPro" id="IPR013785">
    <property type="entry name" value="Aldolase_TIM"/>
</dbReference>
<keyword evidence="8 17" id="KW-0479">Metal-binding</keyword>
<evidence type="ECO:0000256" key="7">
    <source>
        <dbReference type="ARBA" id="ARBA00022643"/>
    </source>
</evidence>
<dbReference type="InterPro" id="IPR036400">
    <property type="entry name" value="Cyt_B5-like_heme/steroid_sf"/>
</dbReference>
<evidence type="ECO:0000256" key="4">
    <source>
        <dbReference type="ARBA" id="ARBA00011881"/>
    </source>
</evidence>
<comment type="cofactor">
    <cofactor evidence="2">
        <name>heme b</name>
        <dbReference type="ChEBI" id="CHEBI:60344"/>
    </cofactor>
</comment>
<dbReference type="PANTHER" id="PTHR10578">
    <property type="entry name" value="S -2-HYDROXY-ACID OXIDASE-RELATED"/>
    <property type="match status" value="1"/>
</dbReference>
<dbReference type="EMBL" id="JAANER010000005">
    <property type="protein sequence ID" value="KAG9189079.1"/>
    <property type="molecule type" value="Genomic_DNA"/>
</dbReference>
<evidence type="ECO:0000256" key="15">
    <source>
        <dbReference type="ARBA" id="ARBA00066458"/>
    </source>
</evidence>
<dbReference type="PANTHER" id="PTHR10578:SF104">
    <property type="entry name" value="CYTOCHROME B2, MITOCHONDRIAL-RELATED"/>
    <property type="match status" value="1"/>
</dbReference>
<dbReference type="PROSITE" id="PS00191">
    <property type="entry name" value="CYTOCHROME_B5_1"/>
    <property type="match status" value="1"/>
</dbReference>
<keyword evidence="21" id="KW-1185">Reference proteome</keyword>
<dbReference type="InterPro" id="IPR001199">
    <property type="entry name" value="Cyt_B5-like_heme/steroid-bd"/>
</dbReference>
<evidence type="ECO:0000256" key="14">
    <source>
        <dbReference type="ARBA" id="ARBA00061589"/>
    </source>
</evidence>
<evidence type="ECO:0000259" key="19">
    <source>
        <dbReference type="PROSITE" id="PS51349"/>
    </source>
</evidence>
<dbReference type="Gene3D" id="3.10.120.10">
    <property type="entry name" value="Cytochrome b5-like heme/steroid binding domain"/>
    <property type="match status" value="1"/>
</dbReference>
<dbReference type="InterPro" id="IPR000262">
    <property type="entry name" value="FMN-dep_DH"/>
</dbReference>
<evidence type="ECO:0000256" key="17">
    <source>
        <dbReference type="RuleBase" id="RU362121"/>
    </source>
</evidence>
<dbReference type="Proteomes" id="UP001199106">
    <property type="component" value="Unassembled WGS sequence"/>
</dbReference>
<dbReference type="SMART" id="SM01117">
    <property type="entry name" value="Cyt-b5"/>
    <property type="match status" value="1"/>
</dbReference>
<evidence type="ECO:0000256" key="3">
    <source>
        <dbReference type="ARBA" id="ARBA00004569"/>
    </source>
</evidence>
<dbReference type="GO" id="GO:0005758">
    <property type="term" value="C:mitochondrial intermembrane space"/>
    <property type="evidence" value="ECO:0007669"/>
    <property type="project" value="UniProtKB-SubCell"/>
</dbReference>
<name>A0AAD4FKJ6_9PLEO</name>
<evidence type="ECO:0000256" key="16">
    <source>
        <dbReference type="ARBA" id="ARBA00068515"/>
    </source>
</evidence>
<comment type="catalytic activity">
    <reaction evidence="12">
        <text>(S)-lactate + 2 Fe(III)-[cytochrome c] = 2 Fe(II)-[cytochrome c] + pyruvate + 2 H(+)</text>
        <dbReference type="Rhea" id="RHEA:19909"/>
        <dbReference type="Rhea" id="RHEA-COMP:10350"/>
        <dbReference type="Rhea" id="RHEA-COMP:14399"/>
        <dbReference type="ChEBI" id="CHEBI:15361"/>
        <dbReference type="ChEBI" id="CHEBI:15378"/>
        <dbReference type="ChEBI" id="CHEBI:16651"/>
        <dbReference type="ChEBI" id="CHEBI:29033"/>
        <dbReference type="ChEBI" id="CHEBI:29034"/>
        <dbReference type="EC" id="1.1.2.3"/>
    </reaction>
    <physiologicalReaction direction="left-to-right" evidence="12">
        <dbReference type="Rhea" id="RHEA:19910"/>
    </physiologicalReaction>
</comment>
<organism evidence="20 21">
    <name type="scientific">Alternaria panax</name>
    <dbReference type="NCBI Taxonomy" id="48097"/>
    <lineage>
        <taxon>Eukaryota</taxon>
        <taxon>Fungi</taxon>
        <taxon>Dikarya</taxon>
        <taxon>Ascomycota</taxon>
        <taxon>Pezizomycotina</taxon>
        <taxon>Dothideomycetes</taxon>
        <taxon>Pleosporomycetidae</taxon>
        <taxon>Pleosporales</taxon>
        <taxon>Pleosporineae</taxon>
        <taxon>Pleosporaceae</taxon>
        <taxon>Alternaria</taxon>
        <taxon>Alternaria sect. Panax</taxon>
    </lineage>
</organism>
<dbReference type="PROSITE" id="PS50255">
    <property type="entry name" value="CYTOCHROME_B5_2"/>
    <property type="match status" value="1"/>
</dbReference>
<comment type="caution">
    <text evidence="20">The sequence shown here is derived from an EMBL/GenBank/DDBJ whole genome shotgun (WGS) entry which is preliminary data.</text>
</comment>
<evidence type="ECO:0000256" key="10">
    <source>
        <dbReference type="ARBA" id="ARBA00023004"/>
    </source>
</evidence>
<evidence type="ECO:0000313" key="21">
    <source>
        <dbReference type="Proteomes" id="UP001199106"/>
    </source>
</evidence>
<evidence type="ECO:0000313" key="20">
    <source>
        <dbReference type="EMBL" id="KAG9189079.1"/>
    </source>
</evidence>
<evidence type="ECO:0000256" key="13">
    <source>
        <dbReference type="ARBA" id="ARBA00061137"/>
    </source>
</evidence>
<evidence type="ECO:0000256" key="11">
    <source>
        <dbReference type="ARBA" id="ARBA00023128"/>
    </source>
</evidence>
<dbReference type="PROSITE" id="PS51349">
    <property type="entry name" value="FMN_HYDROXY_ACID_DH_2"/>
    <property type="match status" value="1"/>
</dbReference>
<accession>A0AAD4FKJ6</accession>
<keyword evidence="10 17" id="KW-0408">Iron</keyword>
<dbReference type="Pfam" id="PF01070">
    <property type="entry name" value="FMN_dh"/>
    <property type="match status" value="1"/>
</dbReference>
<dbReference type="Gene3D" id="3.20.20.70">
    <property type="entry name" value="Aldolase class I"/>
    <property type="match status" value="1"/>
</dbReference>
<evidence type="ECO:0000256" key="9">
    <source>
        <dbReference type="ARBA" id="ARBA00023002"/>
    </source>
</evidence>
<sequence>MTDRPVSVEEIKKHASEQDCWIVVDDVVWNITEFVPRHPGGNEIITKYAGLDASLTYNSVHSPTLIFKTLDPSKRIGKVSSSTPSYDLLKPPPTEAAQPALSIGSKPPLTSLINSYDFEAVAEKAFGKKAWAFYSSGATNLVTRDANKSMFDRIWFRPRSLRNIRHIDTSTSMLGQKVELPFFVSPAAMARLAHPDGELALARGCEGNGVAQCISTNASFTMKEITGSVRKGSIPFFFQLYVNKDRKASEALLKDAERNGIKGVWFTIDGPVQGKREGDERVKVESATFAKAAISGAAATNDKKGGGLGRTMGGYIDDTFNWDDIAWLRKATKLPIVAKGVQTAEDAVLAMQHGLDGIVITNHGGRNLDTSPPSLLTLLEIRRHHPEVFSHLEVYLDCGVRRGTDIVKALCLGAKAVGMGRPLLYSLTYGQEGVEHFIDIMKDELETTMRLLGITCLSQCHPRYLNIGDVEHLIPKSLESPFPEIPEREPRAKL</sequence>
<reference evidence="20" key="1">
    <citation type="submission" date="2021-07" db="EMBL/GenBank/DDBJ databases">
        <title>Genome Resource of American Ginseng Black Spot Pathogen Alternaria panax.</title>
        <authorList>
            <person name="Qiu C."/>
            <person name="Wang W."/>
            <person name="Liu Z."/>
        </authorList>
    </citation>
    <scope>NUCLEOTIDE SEQUENCE</scope>
    <source>
        <strain evidence="20">BNCC115425</strain>
    </source>
</reference>
<keyword evidence="7" id="KW-0288">FMN</keyword>
<dbReference type="InterPro" id="IPR018506">
    <property type="entry name" value="Cyt_B5_heme-BS"/>
</dbReference>
<comment type="similarity">
    <text evidence="14">In the N-terminal section; belongs to the cytochrome b5 family.</text>
</comment>
<feature type="domain" description="FMN hydroxy acid dehydrogenase" evidence="19">
    <location>
        <begin position="107"/>
        <end position="470"/>
    </location>
</feature>
<comment type="cofactor">
    <cofactor evidence="1">
        <name>FMN</name>
        <dbReference type="ChEBI" id="CHEBI:58210"/>
    </cofactor>
</comment>
<keyword evidence="9 20" id="KW-0560">Oxidoreductase</keyword>
<evidence type="ECO:0000256" key="8">
    <source>
        <dbReference type="ARBA" id="ARBA00022723"/>
    </source>
</evidence>
<evidence type="ECO:0000256" key="2">
    <source>
        <dbReference type="ARBA" id="ARBA00001970"/>
    </source>
</evidence>
<dbReference type="GO" id="GO:0046872">
    <property type="term" value="F:metal ion binding"/>
    <property type="evidence" value="ECO:0007669"/>
    <property type="project" value="UniProtKB-UniRule"/>
</dbReference>
<dbReference type="AlphaFoldDB" id="A0AAD4FKJ6"/>
<dbReference type="InterPro" id="IPR037396">
    <property type="entry name" value="FMN_HAD"/>
</dbReference>
<dbReference type="EC" id="1.1.2.3" evidence="15"/>
<dbReference type="Pfam" id="PF00173">
    <property type="entry name" value="Cyt-b5"/>
    <property type="match status" value="1"/>
</dbReference>